<dbReference type="InterPro" id="IPR053710">
    <property type="entry name" value="Arylamine_NAT_domain_sf"/>
</dbReference>
<dbReference type="Pfam" id="PF00797">
    <property type="entry name" value="Acetyltransf_2"/>
    <property type="match status" value="1"/>
</dbReference>
<dbReference type="PANTHER" id="PTHR11786">
    <property type="entry name" value="N-HYDROXYARYLAMINE O-ACETYLTRANSFERASE"/>
    <property type="match status" value="1"/>
</dbReference>
<gene>
    <name evidence="2" type="ORF">FRACYDRAFT_264642</name>
</gene>
<dbReference type="InParanoid" id="A0A1E7ERF0"/>
<dbReference type="InterPro" id="IPR038765">
    <property type="entry name" value="Papain-like_cys_pep_sf"/>
</dbReference>
<dbReference type="PANTHER" id="PTHR11786:SF0">
    <property type="entry name" value="ARYLAMINE N-ACETYLTRANSFERASE 4-RELATED"/>
    <property type="match status" value="1"/>
</dbReference>
<reference evidence="2 3" key="1">
    <citation type="submission" date="2016-09" db="EMBL/GenBank/DDBJ databases">
        <title>Extensive genetic diversity and differential bi-allelic expression allows diatom success in the polar Southern Ocean.</title>
        <authorList>
            <consortium name="DOE Joint Genome Institute"/>
            <person name="Mock T."/>
            <person name="Otillar R.P."/>
            <person name="Strauss J."/>
            <person name="Dupont C."/>
            <person name="Frickenhaus S."/>
            <person name="Maumus F."/>
            <person name="Mcmullan M."/>
            <person name="Sanges R."/>
            <person name="Schmutz J."/>
            <person name="Toseland A."/>
            <person name="Valas R."/>
            <person name="Veluchamy A."/>
            <person name="Ward B.J."/>
            <person name="Allen A."/>
            <person name="Barry K."/>
            <person name="Falciatore A."/>
            <person name="Ferrante M."/>
            <person name="Fortunato A.E."/>
            <person name="Gloeckner G."/>
            <person name="Gruber A."/>
            <person name="Hipkin R."/>
            <person name="Janech M."/>
            <person name="Kroth P."/>
            <person name="Leese F."/>
            <person name="Lindquist E."/>
            <person name="Lyon B.R."/>
            <person name="Martin J."/>
            <person name="Mayer C."/>
            <person name="Parker M."/>
            <person name="Quesneville H."/>
            <person name="Raymond J."/>
            <person name="Uhlig C."/>
            <person name="Valentin K.U."/>
            <person name="Worden A.Z."/>
            <person name="Armbrust E.V."/>
            <person name="Bowler C."/>
            <person name="Green B."/>
            <person name="Moulton V."/>
            <person name="Van Oosterhout C."/>
            <person name="Grigoriev I."/>
        </authorList>
    </citation>
    <scope>NUCLEOTIDE SEQUENCE [LARGE SCALE GENOMIC DNA]</scope>
    <source>
        <strain evidence="2 3">CCMP1102</strain>
    </source>
</reference>
<dbReference type="InterPro" id="IPR001447">
    <property type="entry name" value="Arylamine_N-AcTrfase"/>
</dbReference>
<dbReference type="KEGG" id="fcy:FRACYDRAFT_264642"/>
<dbReference type="OrthoDB" id="46070at2759"/>
<dbReference type="AlphaFoldDB" id="A0A1E7ERF0"/>
<dbReference type="Proteomes" id="UP000095751">
    <property type="component" value="Unassembled WGS sequence"/>
</dbReference>
<dbReference type="SUPFAM" id="SSF54001">
    <property type="entry name" value="Cysteine proteinases"/>
    <property type="match status" value="2"/>
</dbReference>
<organism evidence="2 3">
    <name type="scientific">Fragilariopsis cylindrus CCMP1102</name>
    <dbReference type="NCBI Taxonomy" id="635003"/>
    <lineage>
        <taxon>Eukaryota</taxon>
        <taxon>Sar</taxon>
        <taxon>Stramenopiles</taxon>
        <taxon>Ochrophyta</taxon>
        <taxon>Bacillariophyta</taxon>
        <taxon>Bacillariophyceae</taxon>
        <taxon>Bacillariophycidae</taxon>
        <taxon>Bacillariales</taxon>
        <taxon>Bacillariaceae</taxon>
        <taxon>Fragilariopsis</taxon>
    </lineage>
</organism>
<dbReference type="Gene3D" id="3.30.2140.20">
    <property type="match status" value="1"/>
</dbReference>
<proteinExistence type="inferred from homology"/>
<dbReference type="EMBL" id="KV784380">
    <property type="protein sequence ID" value="OEU08501.1"/>
    <property type="molecule type" value="Genomic_DNA"/>
</dbReference>
<evidence type="ECO:0000256" key="1">
    <source>
        <dbReference type="ARBA" id="ARBA00006547"/>
    </source>
</evidence>
<comment type="similarity">
    <text evidence="1">Belongs to the arylamine N-acetyltransferase family.</text>
</comment>
<sequence length="357" mass="39476">MNATTASKATVRKYLDRIGIQTETADAIVGRKPNESDLGLLLRAHLLSVPFENLSQHVHPSNAIEIDTKQNGYDANAKQQPTPPTSLPLPIPIVEIPISNLPTLDVDVTLQKIVIDHRGGFCWEINFAFAWLLRQLGYTVRLGSANVLTPDGPILGHLCLYVDALRDDGVALHVDPGFGDAPRAPMPAIFGNTIADPMIGDEHHFVPNHDDSDTNTNTKKFHQSSHHLERFDAVLMRSRNDGGIGGSALDDVAGMNETLPPPLDQIQEAVYLLNFDDDLEGNCEEFQEGLAAVLSPNSDTNLFAKKRMCIINRETGFDYVGNKYWKKVRNGSEVHRETLDDERAYREALEKVAGIRL</sequence>
<evidence type="ECO:0000313" key="3">
    <source>
        <dbReference type="Proteomes" id="UP000095751"/>
    </source>
</evidence>
<keyword evidence="3" id="KW-1185">Reference proteome</keyword>
<evidence type="ECO:0000313" key="2">
    <source>
        <dbReference type="EMBL" id="OEU08501.1"/>
    </source>
</evidence>
<protein>
    <submittedName>
        <fullName evidence="2">Uncharacterized protein</fullName>
    </submittedName>
</protein>
<accession>A0A1E7ERF0</accession>
<dbReference type="GO" id="GO:0016407">
    <property type="term" value="F:acetyltransferase activity"/>
    <property type="evidence" value="ECO:0007669"/>
    <property type="project" value="InterPro"/>
</dbReference>
<name>A0A1E7ERF0_9STRA</name>